<gene>
    <name evidence="1" type="ORF">A2365_01870</name>
</gene>
<protein>
    <recommendedName>
        <fullName evidence="3">Xylose isomerase-like TIM barrel domain-containing protein</fullName>
    </recommendedName>
</protein>
<name>A0A1G2EP58_9BACT</name>
<evidence type="ECO:0008006" key="3">
    <source>
        <dbReference type="Google" id="ProtNLM"/>
    </source>
</evidence>
<accession>A0A1G2EP58</accession>
<evidence type="ECO:0000313" key="2">
    <source>
        <dbReference type="Proteomes" id="UP000177740"/>
    </source>
</evidence>
<dbReference type="STRING" id="1801677.A2365_01870"/>
<organism evidence="1 2">
    <name type="scientific">Candidatus Nealsonbacteria bacterium RIFOXYB1_FULL_40_15</name>
    <dbReference type="NCBI Taxonomy" id="1801677"/>
    <lineage>
        <taxon>Bacteria</taxon>
        <taxon>Candidatus Nealsoniibacteriota</taxon>
    </lineage>
</organism>
<evidence type="ECO:0000313" key="1">
    <source>
        <dbReference type="EMBL" id="OGZ27594.1"/>
    </source>
</evidence>
<reference evidence="1 2" key="1">
    <citation type="journal article" date="2016" name="Nat. Commun.">
        <title>Thousands of microbial genomes shed light on interconnected biogeochemical processes in an aquifer system.</title>
        <authorList>
            <person name="Anantharaman K."/>
            <person name="Brown C.T."/>
            <person name="Hug L.A."/>
            <person name="Sharon I."/>
            <person name="Castelle C.J."/>
            <person name="Probst A.J."/>
            <person name="Thomas B.C."/>
            <person name="Singh A."/>
            <person name="Wilkins M.J."/>
            <person name="Karaoz U."/>
            <person name="Brodie E.L."/>
            <person name="Williams K.H."/>
            <person name="Hubbard S.S."/>
            <person name="Banfield J.F."/>
        </authorList>
    </citation>
    <scope>NUCLEOTIDE SEQUENCE [LARGE SCALE GENOMIC DNA]</scope>
</reference>
<proteinExistence type="predicted"/>
<sequence>MILPSITTTEGSDWKKKIKEAEELDEVCFFLTCLERKEREEFYFLARKIKRAPFVHLRSDMGADEIELLKNNFGSKIFNIHTLREHPLEKDLSEFKKSIFIENIYFPLDEKELKEFGGICLDFAHLENDRILEKEKYQRNLSVIKNFPIGCCHISCVKKKPRLDHRNFLRYDSHQMGELKELDYLRGYKDYFSGILAIELENSIEDQLKAIEYIRSF</sequence>
<dbReference type="EMBL" id="MHMM01000005">
    <property type="protein sequence ID" value="OGZ27594.1"/>
    <property type="molecule type" value="Genomic_DNA"/>
</dbReference>
<comment type="caution">
    <text evidence="1">The sequence shown here is derived from an EMBL/GenBank/DDBJ whole genome shotgun (WGS) entry which is preliminary data.</text>
</comment>
<dbReference type="Proteomes" id="UP000177740">
    <property type="component" value="Unassembled WGS sequence"/>
</dbReference>
<dbReference type="AlphaFoldDB" id="A0A1G2EP58"/>